<dbReference type="GeneID" id="92767459"/>
<accession>A0AB38XXL5</accession>
<keyword evidence="3 4" id="KW-0658">Purine biosynthesis</keyword>
<proteinExistence type="inferred from homology"/>
<feature type="active site" description="Proton donor" evidence="4">
    <location>
        <position position="126"/>
    </location>
</feature>
<reference evidence="8" key="2">
    <citation type="submission" date="2023-03" db="EMBL/GenBank/DDBJ databases">
        <title>Corynebacterium amycolatum SB-1.</title>
        <authorList>
            <person name="Jo H."/>
        </authorList>
    </citation>
    <scope>NUCLEOTIDE SEQUENCE</scope>
    <source>
        <strain evidence="8">SB-1</strain>
    </source>
</reference>
<keyword evidence="10" id="KW-1185">Reference proteome</keyword>
<dbReference type="InterPro" id="IPR002376">
    <property type="entry name" value="Formyl_transf_N"/>
</dbReference>
<comment type="pathway">
    <text evidence="1 4">Purine metabolism; IMP biosynthesis via de novo pathway; N(2)-formyl-N(1)-(5-phospho-D-ribosyl)glycinamide from N(1)-(5-phospho-D-ribosyl)glycinamide (10-formyl THF route): step 1/1.</text>
</comment>
<protein>
    <recommendedName>
        <fullName evidence="4">Phosphoribosylglycinamide formyltransferase</fullName>
        <ecNumber evidence="4">2.1.2.2</ecNumber>
    </recommendedName>
    <alternativeName>
        <fullName evidence="4">5'-phosphoribosylglycinamide transformylase</fullName>
    </alternativeName>
    <alternativeName>
        <fullName evidence="4">GAR transformylase</fullName>
        <shortName evidence="4">GART</shortName>
    </alternativeName>
</protein>
<dbReference type="NCBIfam" id="TIGR00639">
    <property type="entry name" value="PurN"/>
    <property type="match status" value="1"/>
</dbReference>
<dbReference type="GO" id="GO:0004644">
    <property type="term" value="F:phosphoribosylglycinamide formyltransferase activity"/>
    <property type="evidence" value="ECO:0007669"/>
    <property type="project" value="UniProtKB-UniRule"/>
</dbReference>
<feature type="domain" description="Formyl transferase N-terminal" evidence="5">
    <location>
        <begin position="21"/>
        <end position="199"/>
    </location>
</feature>
<reference evidence="9 10" key="1">
    <citation type="submission" date="2020-12" db="EMBL/GenBank/DDBJ databases">
        <title>FDA dAtabase for Regulatory Grade micrObial Sequences (FDA-ARGOS): Supporting development and validation of Infectious Disease Dx tests.</title>
        <authorList>
            <person name="Sproer C."/>
            <person name="Gronow S."/>
            <person name="Severitt S."/>
            <person name="Schroder I."/>
            <person name="Tallon L."/>
            <person name="Sadzewicz L."/>
            <person name="Zhao X."/>
            <person name="Boylan J."/>
            <person name="Ott S."/>
            <person name="Bowen H."/>
            <person name="Vavikolanu K."/>
            <person name="Mehta A."/>
            <person name="Aluvathingal J."/>
            <person name="Nadendla S."/>
            <person name="Lowell S."/>
            <person name="Myers T."/>
            <person name="Yan Y."/>
            <person name="Sichtig H."/>
        </authorList>
    </citation>
    <scope>NUCLEOTIDE SEQUENCE [LARGE SCALE GENOMIC DNA]</scope>
    <source>
        <strain evidence="6 9">FDAARGOS_938</strain>
        <strain evidence="7 10">FDAARGOS_991</strain>
    </source>
</reference>
<organism evidence="8 11">
    <name type="scientific">Corynebacterium amycolatum</name>
    <dbReference type="NCBI Taxonomy" id="43765"/>
    <lineage>
        <taxon>Bacteria</taxon>
        <taxon>Bacillati</taxon>
        <taxon>Actinomycetota</taxon>
        <taxon>Actinomycetes</taxon>
        <taxon>Mycobacteriales</taxon>
        <taxon>Corynebacteriaceae</taxon>
        <taxon>Corynebacterium</taxon>
    </lineage>
</organism>
<dbReference type="Proteomes" id="UP000595198">
    <property type="component" value="Chromosome"/>
</dbReference>
<comment type="caution">
    <text evidence="4">Lacks conserved residue(s) required for the propagation of feature annotation.</text>
</comment>
<dbReference type="GO" id="GO:0006189">
    <property type="term" value="P:'de novo' IMP biosynthetic process"/>
    <property type="evidence" value="ECO:0007669"/>
    <property type="project" value="UniProtKB-UniRule"/>
</dbReference>
<evidence type="ECO:0000313" key="7">
    <source>
        <dbReference type="EMBL" id="QQB83707.1"/>
    </source>
</evidence>
<evidence type="ECO:0000256" key="2">
    <source>
        <dbReference type="ARBA" id="ARBA00022679"/>
    </source>
</evidence>
<dbReference type="EC" id="2.1.2.2" evidence="4"/>
<evidence type="ECO:0000256" key="4">
    <source>
        <dbReference type="HAMAP-Rule" id="MF_01930"/>
    </source>
</evidence>
<comment type="function">
    <text evidence="4">Catalyzes the transfer of a formyl group from 10-formyltetrahydrofolate to 5-phospho-ribosyl-glycinamide (GAR), producing 5-phospho-ribosyl-N-formylglycinamide (FGAR) and tetrahydrofolate.</text>
</comment>
<dbReference type="PANTHER" id="PTHR43369:SF2">
    <property type="entry name" value="PHOSPHORIBOSYLGLYCINAMIDE FORMYLTRANSFERASE"/>
    <property type="match status" value="1"/>
</dbReference>
<evidence type="ECO:0000313" key="6">
    <source>
        <dbReference type="EMBL" id="QPR31829.1"/>
    </source>
</evidence>
<dbReference type="Proteomes" id="UP001220238">
    <property type="component" value="Chromosome"/>
</dbReference>
<evidence type="ECO:0000313" key="8">
    <source>
        <dbReference type="EMBL" id="WET44672.1"/>
    </source>
</evidence>
<feature type="binding site" evidence="4">
    <location>
        <begin position="107"/>
        <end position="110"/>
    </location>
    <ligand>
        <name>(6R)-10-formyltetrahydrofolate</name>
        <dbReference type="ChEBI" id="CHEBI:195366"/>
    </ligand>
</feature>
<dbReference type="RefSeq" id="WP_016422166.1">
    <property type="nucleotide sequence ID" value="NZ_CP046975.1"/>
</dbReference>
<dbReference type="Gene3D" id="3.40.50.170">
    <property type="entry name" value="Formyl transferase, N-terminal domain"/>
    <property type="match status" value="1"/>
</dbReference>
<dbReference type="EMBL" id="CP066023">
    <property type="protein sequence ID" value="QQB83707.1"/>
    <property type="molecule type" value="Genomic_DNA"/>
</dbReference>
<feature type="site" description="Raises pKa of active site His" evidence="4">
    <location>
        <position position="162"/>
    </location>
</feature>
<dbReference type="SUPFAM" id="SSF53328">
    <property type="entry name" value="Formyltransferase"/>
    <property type="match status" value="1"/>
</dbReference>
<dbReference type="GO" id="GO:0005829">
    <property type="term" value="C:cytosol"/>
    <property type="evidence" value="ECO:0007669"/>
    <property type="project" value="TreeGrafter"/>
</dbReference>
<dbReference type="PANTHER" id="PTHR43369">
    <property type="entry name" value="PHOSPHORIBOSYLGLYCINAMIDE FORMYLTRANSFERASE"/>
    <property type="match status" value="1"/>
</dbReference>
<evidence type="ECO:0000313" key="10">
    <source>
        <dbReference type="Proteomes" id="UP000595198"/>
    </source>
</evidence>
<dbReference type="HAMAP" id="MF_01930">
    <property type="entry name" value="PurN"/>
    <property type="match status" value="1"/>
</dbReference>
<keyword evidence="2 4" id="KW-0808">Transferase</keyword>
<dbReference type="CDD" id="cd08645">
    <property type="entry name" value="FMT_core_GART"/>
    <property type="match status" value="1"/>
</dbReference>
<dbReference type="InterPro" id="IPR036477">
    <property type="entry name" value="Formyl_transf_N_sf"/>
</dbReference>
<feature type="binding site" evidence="4">
    <location>
        <position position="124"/>
    </location>
    <ligand>
        <name>(6R)-10-formyltetrahydrofolate</name>
        <dbReference type="ChEBI" id="CHEBI:195366"/>
    </ligand>
</feature>
<evidence type="ECO:0000256" key="3">
    <source>
        <dbReference type="ARBA" id="ARBA00022755"/>
    </source>
</evidence>
<feature type="binding site" evidence="4">
    <location>
        <position position="82"/>
    </location>
    <ligand>
        <name>(6R)-10-formyltetrahydrofolate</name>
        <dbReference type="ChEBI" id="CHEBI:195366"/>
    </ligand>
</feature>
<dbReference type="Proteomes" id="UP000594774">
    <property type="component" value="Chromosome"/>
</dbReference>
<dbReference type="InterPro" id="IPR004607">
    <property type="entry name" value="GART"/>
</dbReference>
<evidence type="ECO:0000313" key="11">
    <source>
        <dbReference type="Proteomes" id="UP001220238"/>
    </source>
</evidence>
<dbReference type="Pfam" id="PF00551">
    <property type="entry name" value="Formyl_trans_N"/>
    <property type="match status" value="1"/>
</dbReference>
<name>A0AB38XXL5_CORAY</name>
<dbReference type="EMBL" id="CP065628">
    <property type="protein sequence ID" value="QPR31829.1"/>
    <property type="molecule type" value="Genomic_DNA"/>
</dbReference>
<comment type="similarity">
    <text evidence="4">Belongs to the GART family.</text>
</comment>
<comment type="catalytic activity">
    <reaction evidence="4">
        <text>N(1)-(5-phospho-beta-D-ribosyl)glycinamide + (6R)-10-formyltetrahydrofolate = N(2)-formyl-N(1)-(5-phospho-beta-D-ribosyl)glycinamide + (6S)-5,6,7,8-tetrahydrofolate + H(+)</text>
        <dbReference type="Rhea" id="RHEA:15053"/>
        <dbReference type="ChEBI" id="CHEBI:15378"/>
        <dbReference type="ChEBI" id="CHEBI:57453"/>
        <dbReference type="ChEBI" id="CHEBI:143788"/>
        <dbReference type="ChEBI" id="CHEBI:147286"/>
        <dbReference type="ChEBI" id="CHEBI:195366"/>
        <dbReference type="EC" id="2.1.2.2"/>
    </reaction>
</comment>
<dbReference type="AlphaFoldDB" id="A0AB38XXL5"/>
<sequence length="217" mass="23638">MTEAQPVAEISHNNSSSKQLRIVVLASGLGSLLQSMLELLDAEKVQIVAVGSDKDCPALERAQNLNIPTFRVPFDAEAKKDREGWDIRVLEAVNSFSPDIVVSAGFMRILGPSFVEAYSNRIINTHPALLPSFPGARAVPDALDYGVKVTGTTVHIVDNGVDTGPILAQQPVAVEDDDTVETLHERIKVVERRLLVDVLHSIADHGIERDGRKAYLK</sequence>
<evidence type="ECO:0000313" key="9">
    <source>
        <dbReference type="Proteomes" id="UP000594774"/>
    </source>
</evidence>
<evidence type="ECO:0000256" key="1">
    <source>
        <dbReference type="ARBA" id="ARBA00005054"/>
    </source>
</evidence>
<gene>
    <name evidence="4 8" type="primary">purN</name>
    <name evidence="6" type="ORF">I6G95_05275</name>
    <name evidence="7" type="ORF">I6H48_05845</name>
    <name evidence="8" type="ORF">P2W56_04370</name>
</gene>
<dbReference type="EMBL" id="CP120206">
    <property type="protein sequence ID" value="WET44672.1"/>
    <property type="molecule type" value="Genomic_DNA"/>
</dbReference>
<evidence type="ECO:0000259" key="5">
    <source>
        <dbReference type="Pfam" id="PF00551"/>
    </source>
</evidence>